<dbReference type="EMBL" id="CP045309">
    <property type="protein sequence ID" value="QGL47143.1"/>
    <property type="molecule type" value="Genomic_DNA"/>
</dbReference>
<dbReference type="SUPFAM" id="SSF52009">
    <property type="entry name" value="Phosphohistidine domain"/>
    <property type="match status" value="1"/>
</dbReference>
<dbReference type="Proteomes" id="UP000402241">
    <property type="component" value="Chromosome"/>
</dbReference>
<dbReference type="Gene3D" id="3.30.1490.20">
    <property type="entry name" value="ATP-grasp fold, A domain"/>
    <property type="match status" value="1"/>
</dbReference>
<evidence type="ECO:0008006" key="5">
    <source>
        <dbReference type="Google" id="ProtNLM"/>
    </source>
</evidence>
<evidence type="ECO:0000313" key="3">
    <source>
        <dbReference type="EMBL" id="QGL47143.1"/>
    </source>
</evidence>
<protein>
    <recommendedName>
        <fullName evidence="5">Phosphoenolpyruvate synthase</fullName>
    </recommendedName>
</protein>
<feature type="domain" description="Pyruvate phosphate dikinase AMP/ATP-binding" evidence="2">
    <location>
        <begin position="91"/>
        <end position="224"/>
    </location>
</feature>
<organism evidence="3 4">
    <name type="scientific">Micromonospora terminaliae</name>
    <dbReference type="NCBI Taxonomy" id="1914461"/>
    <lineage>
        <taxon>Bacteria</taxon>
        <taxon>Bacillati</taxon>
        <taxon>Actinomycetota</taxon>
        <taxon>Actinomycetes</taxon>
        <taxon>Micromonosporales</taxon>
        <taxon>Micromonosporaceae</taxon>
        <taxon>Micromonospora</taxon>
    </lineage>
</organism>
<dbReference type="Pfam" id="PF00391">
    <property type="entry name" value="PEP-utilizers"/>
    <property type="match status" value="1"/>
</dbReference>
<reference evidence="3 4" key="1">
    <citation type="submission" date="2019-10" db="EMBL/GenBank/DDBJ databases">
        <title>Genome Sequence of Micromonospora terminaliae DSM 101760.</title>
        <authorList>
            <person name="Guo L."/>
        </authorList>
    </citation>
    <scope>NUCLEOTIDE SEQUENCE [LARGE SCALE GENOMIC DNA]</scope>
    <source>
        <strain evidence="3 4">DSM 101760</strain>
    </source>
</reference>
<dbReference type="InterPro" id="IPR002192">
    <property type="entry name" value="PPDK_AMP/ATP-bd"/>
</dbReference>
<feature type="domain" description="PEP-utilising enzyme mobile" evidence="1">
    <location>
        <begin position="694"/>
        <end position="762"/>
    </location>
</feature>
<dbReference type="Gene3D" id="3.30.470.20">
    <property type="entry name" value="ATP-grasp fold, B domain"/>
    <property type="match status" value="2"/>
</dbReference>
<gene>
    <name evidence="3" type="ORF">GCE86_08815</name>
</gene>
<dbReference type="InterPro" id="IPR051549">
    <property type="entry name" value="PEP_Utilizing_Enz"/>
</dbReference>
<dbReference type="InterPro" id="IPR013815">
    <property type="entry name" value="ATP_grasp_subdomain_1"/>
</dbReference>
<evidence type="ECO:0000259" key="2">
    <source>
        <dbReference type="Pfam" id="PF01326"/>
    </source>
</evidence>
<proteinExistence type="predicted"/>
<dbReference type="InterPro" id="IPR008279">
    <property type="entry name" value="PEP-util_enz_mobile_dom"/>
</dbReference>
<name>A0ABX6DZ58_9ACTN</name>
<dbReference type="Pfam" id="PF01326">
    <property type="entry name" value="PPDK_N"/>
    <property type="match status" value="1"/>
</dbReference>
<evidence type="ECO:0000313" key="4">
    <source>
        <dbReference type="Proteomes" id="UP000402241"/>
    </source>
</evidence>
<evidence type="ECO:0000259" key="1">
    <source>
        <dbReference type="Pfam" id="PF00391"/>
    </source>
</evidence>
<keyword evidence="4" id="KW-1185">Reference proteome</keyword>
<dbReference type="PANTHER" id="PTHR43615:SF1">
    <property type="entry name" value="PPDK_N DOMAIN-CONTAINING PROTEIN"/>
    <property type="match status" value="1"/>
</dbReference>
<dbReference type="SUPFAM" id="SSF56059">
    <property type="entry name" value="Glutathione synthetase ATP-binding domain-like"/>
    <property type="match status" value="1"/>
</dbReference>
<sequence>MGSHAVHATGLVARDGRPAGAAMTAEISCPPVVGLDEPLACDPTLTGGKAATLATLRQAGFPVPGGVVVTVPTLSRIRPEEHNKPIVPDCVRRSLQSLVEEQPEASWAVRSSAVAEDSDAASFAGQYESYLDIRGVAGLEAAVVACSRSARQSRVASYQAEVRITDARMAVLVQRYISAELAGVAFGADPLTGHRNTIIVSAVRGSGTSLVGGVTIPEEWDVVAGKARCRQPAGGILTAADARMVADLLQTMQAQLDRPQDLEWAMVDGRIVVLQLRPMTALPAEVAWTAPTRGGWLRTIRLGEWLPEPVAPLCESWLLKRIEERFRQRQREVGGFLAPAPLHVLVNGWYFHSPIGVGSQTLLVTGLLRRPRLALATLVGRRRPEWSDVMAHRRYAREWHGDLLLRYRSAVARLTPQVETAEPTELLAIVDELADLAGECFWSLVLSGGAAWRAEEALDRFHRRHLAHRVPVPSKTLLQGLSDHLPQPHAVFSLDWIHPTLGELTPHATTDGNLQLRQRRAAVERVAAENACRRALRGRARRRFDRLLEVTQRAALLRQEHSDWFTVGWPTMRKAILRVGEALFAGNLINDPDDVFFLTRAELAAASGGKVTGDLRAVVAERRQERNRQRRLTPPSMIGRLPLLLSRVLLPSLGPSAGAGASGTLRGVATSPGRATGRVRVLRDPTAIDQVGVGEVLVVPAAVPALTEVFGRICALCVDSGGVAAHAAIVAREYGLPAVMGLVDATTRLADGMAVTVDGTSGVVEIQ</sequence>
<dbReference type="InterPro" id="IPR036637">
    <property type="entry name" value="Phosphohistidine_dom_sf"/>
</dbReference>
<accession>A0ABX6DZ58</accession>
<dbReference type="Gene3D" id="3.50.30.10">
    <property type="entry name" value="Phosphohistidine domain"/>
    <property type="match status" value="1"/>
</dbReference>
<dbReference type="PANTHER" id="PTHR43615">
    <property type="entry name" value="PHOSPHOENOLPYRUVATE SYNTHASE-RELATED"/>
    <property type="match status" value="1"/>
</dbReference>